<dbReference type="AlphaFoldDB" id="A0A1G9B7F4"/>
<dbReference type="OrthoDB" id="327217at2157"/>
<organism evidence="2 3">
    <name type="scientific">Natronorubrum texcoconense</name>
    <dbReference type="NCBI Taxonomy" id="1095776"/>
    <lineage>
        <taxon>Archaea</taxon>
        <taxon>Methanobacteriati</taxon>
        <taxon>Methanobacteriota</taxon>
        <taxon>Stenosarchaea group</taxon>
        <taxon>Halobacteria</taxon>
        <taxon>Halobacteriales</taxon>
        <taxon>Natrialbaceae</taxon>
        <taxon>Natronorubrum</taxon>
    </lineage>
</organism>
<proteinExistence type="predicted"/>
<feature type="domain" description="Halobacterial output" evidence="1">
    <location>
        <begin position="28"/>
        <end position="99"/>
    </location>
</feature>
<accession>A0A1G9B7F4</accession>
<dbReference type="InterPro" id="IPR040624">
    <property type="entry name" value="HalOD1"/>
</dbReference>
<dbReference type="EMBL" id="FNFE01000004">
    <property type="protein sequence ID" value="SDK35472.1"/>
    <property type="molecule type" value="Genomic_DNA"/>
</dbReference>
<gene>
    <name evidence="2" type="ORF">SAMN04515672_2854</name>
</gene>
<name>A0A1G9B7F4_9EURY</name>
<dbReference type="RefSeq" id="WP_090307930.1">
    <property type="nucleotide sequence ID" value="NZ_FNFE01000004.1"/>
</dbReference>
<evidence type="ECO:0000313" key="2">
    <source>
        <dbReference type="EMBL" id="SDK35472.1"/>
    </source>
</evidence>
<protein>
    <recommendedName>
        <fullName evidence="1">Halobacterial output domain-containing protein</fullName>
    </recommendedName>
</protein>
<dbReference type="Pfam" id="PF18545">
    <property type="entry name" value="HalOD1"/>
    <property type="match status" value="1"/>
</dbReference>
<dbReference type="Proteomes" id="UP000198882">
    <property type="component" value="Unassembled WGS sequence"/>
</dbReference>
<reference evidence="3" key="1">
    <citation type="submission" date="2016-10" db="EMBL/GenBank/DDBJ databases">
        <authorList>
            <person name="Varghese N."/>
            <person name="Submissions S."/>
        </authorList>
    </citation>
    <scope>NUCLEOTIDE SEQUENCE [LARGE SCALE GENOMIC DNA]</scope>
    <source>
        <strain evidence="3">B4,CECT 8067,JCM 17497</strain>
    </source>
</reference>
<keyword evidence="3" id="KW-1185">Reference proteome</keyword>
<evidence type="ECO:0000259" key="1">
    <source>
        <dbReference type="Pfam" id="PF18545"/>
    </source>
</evidence>
<sequence length="107" mass="11454">MPSADDQTDASEAAELRYVATFDPEAGERASEAVVTAVAALTGDAPAELSPLYEAVEPDSLDSLVRHARRSDDAGVHQLWFTYEGFDIGVHSDGEIRIRRGPVAAEP</sequence>
<evidence type="ECO:0000313" key="3">
    <source>
        <dbReference type="Proteomes" id="UP000198882"/>
    </source>
</evidence>